<dbReference type="Proteomes" id="UP001642540">
    <property type="component" value="Unassembled WGS sequence"/>
</dbReference>
<evidence type="ECO:0000313" key="3">
    <source>
        <dbReference type="Proteomes" id="UP001642540"/>
    </source>
</evidence>
<evidence type="ECO:0000256" key="1">
    <source>
        <dbReference type="SAM" id="MobiDB-lite"/>
    </source>
</evidence>
<evidence type="ECO:0000313" key="2">
    <source>
        <dbReference type="EMBL" id="CAL8109457.1"/>
    </source>
</evidence>
<protein>
    <submittedName>
        <fullName evidence="2">Uncharacterized protein</fullName>
    </submittedName>
</protein>
<proteinExistence type="predicted"/>
<accession>A0ABP1QUZ6</accession>
<gene>
    <name evidence="2" type="ORF">ODALV1_LOCUS13384</name>
</gene>
<dbReference type="EMBL" id="CAXLJM020000041">
    <property type="protein sequence ID" value="CAL8109457.1"/>
    <property type="molecule type" value="Genomic_DNA"/>
</dbReference>
<sequence>MRAMRKREYSIIIVEAGALVVNLEFSVSTRTTTRSTTTTTTITFTSTREFATASLLSSFLSVIAISSRTRTTGIHSPVLDQSNLKKRRRKENGEHSSESLVLPFQALFYHHLF</sequence>
<comment type="caution">
    <text evidence="2">The sequence shown here is derived from an EMBL/GenBank/DDBJ whole genome shotgun (WGS) entry which is preliminary data.</text>
</comment>
<organism evidence="2 3">
    <name type="scientific">Orchesella dallaii</name>
    <dbReference type="NCBI Taxonomy" id="48710"/>
    <lineage>
        <taxon>Eukaryota</taxon>
        <taxon>Metazoa</taxon>
        <taxon>Ecdysozoa</taxon>
        <taxon>Arthropoda</taxon>
        <taxon>Hexapoda</taxon>
        <taxon>Collembola</taxon>
        <taxon>Entomobryomorpha</taxon>
        <taxon>Entomobryoidea</taxon>
        <taxon>Orchesellidae</taxon>
        <taxon>Orchesellinae</taxon>
        <taxon>Orchesella</taxon>
    </lineage>
</organism>
<reference evidence="2 3" key="1">
    <citation type="submission" date="2024-08" db="EMBL/GenBank/DDBJ databases">
        <authorList>
            <person name="Cucini C."/>
            <person name="Frati F."/>
        </authorList>
    </citation>
    <scope>NUCLEOTIDE SEQUENCE [LARGE SCALE GENOMIC DNA]</scope>
</reference>
<keyword evidence="3" id="KW-1185">Reference proteome</keyword>
<name>A0ABP1QUZ6_9HEXA</name>
<feature type="region of interest" description="Disordered" evidence="1">
    <location>
        <begin position="75"/>
        <end position="98"/>
    </location>
</feature>